<protein>
    <submittedName>
        <fullName evidence="2">Uncharacterized protein</fullName>
    </submittedName>
</protein>
<evidence type="ECO:0000256" key="1">
    <source>
        <dbReference type="SAM" id="MobiDB-lite"/>
    </source>
</evidence>
<sequence>MGVLQWQWLRQEQGEVHPQRFLLPRSSSSITAGACPSREAASAHPSAPSAMALGVQAAGDCIVPPSPPPLTPVTQPKLADQYVWTGQVREREEEEERRQKEDEECAHHATLPPPQQATLSAYQAASSWARPPPVFIDLTSGDDDKCKADD</sequence>
<feature type="region of interest" description="Disordered" evidence="1">
    <location>
        <begin position="87"/>
        <end position="115"/>
    </location>
</feature>
<name>F5CPR5_WHEAT</name>
<evidence type="ECO:0000313" key="2">
    <source>
        <dbReference type="EMBL" id="AEE00123.1"/>
    </source>
</evidence>
<gene>
    <name evidence="2" type="ORF">TAANSRALLhA_260E13.g00004</name>
</gene>
<feature type="compositionally biased region" description="Basic and acidic residues" evidence="1">
    <location>
        <begin position="88"/>
        <end position="107"/>
    </location>
</feature>
<organism evidence="2">
    <name type="scientific">Triticum aestivum</name>
    <name type="common">Wheat</name>
    <dbReference type="NCBI Taxonomy" id="4565"/>
    <lineage>
        <taxon>Eukaryota</taxon>
        <taxon>Viridiplantae</taxon>
        <taxon>Streptophyta</taxon>
        <taxon>Embryophyta</taxon>
        <taxon>Tracheophyta</taxon>
        <taxon>Spermatophyta</taxon>
        <taxon>Magnoliopsida</taxon>
        <taxon>Liliopsida</taxon>
        <taxon>Poales</taxon>
        <taxon>Poaceae</taxon>
        <taxon>BOP clade</taxon>
        <taxon>Pooideae</taxon>
        <taxon>Triticodae</taxon>
        <taxon>Triticeae</taxon>
        <taxon>Triticinae</taxon>
        <taxon>Triticum</taxon>
    </lineage>
</organism>
<dbReference type="EMBL" id="JF758490">
    <property type="protein sequence ID" value="AEE00123.1"/>
    <property type="molecule type" value="Genomic_DNA"/>
</dbReference>
<reference evidence="2" key="1">
    <citation type="submission" date="2011-03" db="EMBL/GenBank/DDBJ databases">
        <title>Genomic sequence of CBF genes for cold tolerance in Triticum aestivum cultivar Norstar.</title>
        <authorList>
            <person name="MacLachlan P.R."/>
            <person name="Baga M."/>
            <person name="Chibbar R.N."/>
        </authorList>
    </citation>
    <scope>NUCLEOTIDE SEQUENCE</scope>
</reference>
<proteinExistence type="predicted"/>
<accession>F5CPR5</accession>
<dbReference type="AlphaFoldDB" id="F5CPR5"/>